<dbReference type="CDD" id="cd00609">
    <property type="entry name" value="AAT_like"/>
    <property type="match status" value="1"/>
</dbReference>
<dbReference type="Proteomes" id="UP001604043">
    <property type="component" value="Unassembled WGS sequence"/>
</dbReference>
<dbReference type="InterPro" id="IPR004839">
    <property type="entry name" value="Aminotransferase_I/II_large"/>
</dbReference>
<evidence type="ECO:0000256" key="1">
    <source>
        <dbReference type="ARBA" id="ARBA00001933"/>
    </source>
</evidence>
<dbReference type="Gene3D" id="3.40.640.10">
    <property type="entry name" value="Type I PLP-dependent aspartate aminotransferase-like (Major domain)"/>
    <property type="match status" value="1"/>
</dbReference>
<dbReference type="InterPro" id="IPR015424">
    <property type="entry name" value="PyrdxlP-dep_Trfase"/>
</dbReference>
<dbReference type="PANTHER" id="PTHR43807">
    <property type="entry name" value="FI04487P"/>
    <property type="match status" value="1"/>
</dbReference>
<dbReference type="NCBIfam" id="NF006488">
    <property type="entry name" value="PRK08912.1"/>
    <property type="match status" value="1"/>
</dbReference>
<keyword evidence="3" id="KW-0808">Transferase</keyword>
<evidence type="ECO:0000259" key="5">
    <source>
        <dbReference type="Pfam" id="PF00155"/>
    </source>
</evidence>
<proteinExistence type="predicted"/>
<organism evidence="6 7">
    <name type="scientific">Xanthobacter aminoxidans</name>
    <dbReference type="NCBI Taxonomy" id="186280"/>
    <lineage>
        <taxon>Bacteria</taxon>
        <taxon>Pseudomonadati</taxon>
        <taxon>Pseudomonadota</taxon>
        <taxon>Alphaproteobacteria</taxon>
        <taxon>Hyphomicrobiales</taxon>
        <taxon>Xanthobacteraceae</taxon>
        <taxon>Xanthobacter</taxon>
    </lineage>
</organism>
<accession>A0ABW6ZD76</accession>
<evidence type="ECO:0000256" key="2">
    <source>
        <dbReference type="ARBA" id="ARBA00022576"/>
    </source>
</evidence>
<comment type="cofactor">
    <cofactor evidence="1">
        <name>pyridoxal 5'-phosphate</name>
        <dbReference type="ChEBI" id="CHEBI:597326"/>
    </cofactor>
</comment>
<keyword evidence="4" id="KW-0663">Pyridoxal phosphate</keyword>
<evidence type="ECO:0000313" key="6">
    <source>
        <dbReference type="EMBL" id="MFG1251738.1"/>
    </source>
</evidence>
<dbReference type="PANTHER" id="PTHR43807:SF20">
    <property type="entry name" value="FI04487P"/>
    <property type="match status" value="1"/>
</dbReference>
<reference evidence="6 7" key="1">
    <citation type="submission" date="2024-02" db="EMBL/GenBank/DDBJ databases">
        <title>Expansion and revision of Xanthobacter and proposal of Roseixanthobacter gen. nov.</title>
        <authorList>
            <person name="Soltysiak M.P.M."/>
            <person name="Jalihal A."/>
            <person name="Ory A."/>
            <person name="Chrisophersen C."/>
            <person name="Lee A.D."/>
            <person name="Boulton J."/>
            <person name="Springer M."/>
        </authorList>
    </citation>
    <scope>NUCLEOTIDE SEQUENCE [LARGE SCALE GENOMIC DNA]</scope>
    <source>
        <strain evidence="6 7">CB5</strain>
    </source>
</reference>
<protein>
    <submittedName>
        <fullName evidence="6">Aminotransferase</fullName>
    </submittedName>
</protein>
<name>A0ABW6ZD76_9HYPH</name>
<dbReference type="InterPro" id="IPR015421">
    <property type="entry name" value="PyrdxlP-dep_Trfase_major"/>
</dbReference>
<dbReference type="Gene3D" id="3.90.1150.10">
    <property type="entry name" value="Aspartate Aminotransferase, domain 1"/>
    <property type="match status" value="1"/>
</dbReference>
<feature type="domain" description="Aminotransferase class I/classII large" evidence="5">
    <location>
        <begin position="35"/>
        <end position="387"/>
    </location>
</feature>
<dbReference type="RefSeq" id="WP_394005805.1">
    <property type="nucleotide sequence ID" value="NZ_JBAFUR010000001.1"/>
</dbReference>
<dbReference type="InterPro" id="IPR015422">
    <property type="entry name" value="PyrdxlP-dep_Trfase_small"/>
</dbReference>
<dbReference type="SUPFAM" id="SSF53383">
    <property type="entry name" value="PLP-dependent transferases"/>
    <property type="match status" value="1"/>
</dbReference>
<dbReference type="GO" id="GO:0008483">
    <property type="term" value="F:transaminase activity"/>
    <property type="evidence" value="ECO:0007669"/>
    <property type="project" value="UniProtKB-KW"/>
</dbReference>
<keyword evidence="7" id="KW-1185">Reference proteome</keyword>
<sequence>MSHPQFTPRPLNPIYAGLPTTIFEVMSGLARTHEAVNLGQGFPDDPGPEDVRRKAAEAVVDGWNQYPPMMGLPELRRAAAAHYRHWQGLELDPEAEIMVTSGATEALAGALFSLIEPGDEVVLFQPLYDAYLPLVQRAGGIPRLVRLEPPSWAMTPEKLDQVFSERTKLVLFNNPQNPTGVVYDRAQMQLLADYCVRFNAYAVCDEVWEHVVFDGLTFEPLMALPGMRERTVKISSAGKIFGMTGWKVGLVFAAPPLMKVLSKAHQFLTFTTPPNLQAAVAYGLGKPDDYFTTMRAGLQRSRDRLAAGLKRLGFEVLPSRGTYFLSIDLAAHANAFDDEAFCLDLVKTRKVAAIPVSAFYAEDAVKSVVRFCFAKHDATIDRALAHLADLTRKF</sequence>
<keyword evidence="2 6" id="KW-0032">Aminotransferase</keyword>
<evidence type="ECO:0000256" key="3">
    <source>
        <dbReference type="ARBA" id="ARBA00022679"/>
    </source>
</evidence>
<dbReference type="InterPro" id="IPR051326">
    <property type="entry name" value="Kynurenine-oxoglutarate_AT"/>
</dbReference>
<dbReference type="EMBL" id="JBAFUR010000001">
    <property type="protein sequence ID" value="MFG1251738.1"/>
    <property type="molecule type" value="Genomic_DNA"/>
</dbReference>
<gene>
    <name evidence="6" type="ORF">V5F30_05965</name>
</gene>
<comment type="caution">
    <text evidence="6">The sequence shown here is derived from an EMBL/GenBank/DDBJ whole genome shotgun (WGS) entry which is preliminary data.</text>
</comment>
<evidence type="ECO:0000256" key="4">
    <source>
        <dbReference type="ARBA" id="ARBA00022898"/>
    </source>
</evidence>
<evidence type="ECO:0000313" key="7">
    <source>
        <dbReference type="Proteomes" id="UP001604043"/>
    </source>
</evidence>
<dbReference type="Pfam" id="PF00155">
    <property type="entry name" value="Aminotran_1_2"/>
    <property type="match status" value="1"/>
</dbReference>